<organism evidence="4 5">
    <name type="scientific">Amycolatopsis magusensis</name>
    <dbReference type="NCBI Taxonomy" id="882444"/>
    <lineage>
        <taxon>Bacteria</taxon>
        <taxon>Bacillati</taxon>
        <taxon>Actinomycetota</taxon>
        <taxon>Actinomycetes</taxon>
        <taxon>Pseudonocardiales</taxon>
        <taxon>Pseudonocardiaceae</taxon>
        <taxon>Amycolatopsis</taxon>
    </lineage>
</organism>
<evidence type="ECO:0000256" key="1">
    <source>
        <dbReference type="SAM" id="MobiDB-lite"/>
    </source>
</evidence>
<name>A0ABS4Q4R5_9PSEU</name>
<accession>A0ABS4Q4R5</accession>
<feature type="region of interest" description="Disordered" evidence="1">
    <location>
        <begin position="291"/>
        <end position="316"/>
    </location>
</feature>
<evidence type="ECO:0008006" key="6">
    <source>
        <dbReference type="Google" id="ProtNLM"/>
    </source>
</evidence>
<keyword evidence="3" id="KW-0732">Signal</keyword>
<feature type="transmembrane region" description="Helical" evidence="2">
    <location>
        <begin position="320"/>
        <end position="342"/>
    </location>
</feature>
<gene>
    <name evidence="4" type="ORF">JOM49_007625</name>
</gene>
<dbReference type="SUPFAM" id="SSF101898">
    <property type="entry name" value="NHL repeat"/>
    <property type="match status" value="1"/>
</dbReference>
<feature type="chain" id="PRO_5047408428" description="Esterase-like activity of phytase family protein" evidence="3">
    <location>
        <begin position="29"/>
        <end position="347"/>
    </location>
</feature>
<evidence type="ECO:0000313" key="4">
    <source>
        <dbReference type="EMBL" id="MBP2186099.1"/>
    </source>
</evidence>
<keyword evidence="2" id="KW-0812">Transmembrane</keyword>
<dbReference type="Proteomes" id="UP000741013">
    <property type="component" value="Unassembled WGS sequence"/>
</dbReference>
<reference evidence="4 5" key="1">
    <citation type="submission" date="2021-03" db="EMBL/GenBank/DDBJ databases">
        <title>Sequencing the genomes of 1000 actinobacteria strains.</title>
        <authorList>
            <person name="Klenk H.-P."/>
        </authorList>
    </citation>
    <scope>NUCLEOTIDE SEQUENCE [LARGE SCALE GENOMIC DNA]</scope>
    <source>
        <strain evidence="4 5">DSM 45510</strain>
    </source>
</reference>
<evidence type="ECO:0000256" key="3">
    <source>
        <dbReference type="SAM" id="SignalP"/>
    </source>
</evidence>
<sequence length="347" mass="35254">MRGRACAVVLAGMLAVAPVLVTAPAAVAQEVPAPETLCTVRDAKLAELSGLAADGDRWYAMGDGGTKLQVVVLGRDCGTQKVISASVDPYDVEDLARAKDGTLWLADTGDNRKQRETVALHALTPAGKATLYRLTYPDGQHDAEALLLDGSGTPFVVTKNVLGKAEVYKPAAELKSPGPNALEKVGSLDISTTDTPGGPVGGVGSMLVTGGAVSPDGKTVALRTYTDAYLYPAPDGDVAAALKRNPVRVPLPNEPQGEAIAFEPDGTLLSASEGTGQPVRAVRGAAALAVGATPAADEQEGSPGPTGDPATGGSESPVPLLPAAAIAVLAALGLVFVVSRVWRARRG</sequence>
<evidence type="ECO:0000256" key="2">
    <source>
        <dbReference type="SAM" id="Phobius"/>
    </source>
</evidence>
<comment type="caution">
    <text evidence="4">The sequence shown here is derived from an EMBL/GenBank/DDBJ whole genome shotgun (WGS) entry which is preliminary data.</text>
</comment>
<dbReference type="EMBL" id="JAGGMS010000001">
    <property type="protein sequence ID" value="MBP2186099.1"/>
    <property type="molecule type" value="Genomic_DNA"/>
</dbReference>
<proteinExistence type="predicted"/>
<feature type="signal peptide" evidence="3">
    <location>
        <begin position="1"/>
        <end position="28"/>
    </location>
</feature>
<keyword evidence="5" id="KW-1185">Reference proteome</keyword>
<evidence type="ECO:0000313" key="5">
    <source>
        <dbReference type="Proteomes" id="UP000741013"/>
    </source>
</evidence>
<protein>
    <recommendedName>
        <fullName evidence="6">Esterase-like activity of phytase family protein</fullName>
    </recommendedName>
</protein>
<keyword evidence="2" id="KW-1133">Transmembrane helix</keyword>
<keyword evidence="2" id="KW-0472">Membrane</keyword>